<gene>
    <name evidence="4" type="ORF">RCL2_000756900</name>
    <name evidence="3" type="ORF">RclHR1_10830005</name>
</gene>
<organism evidence="3 5">
    <name type="scientific">Rhizophagus clarus</name>
    <dbReference type="NCBI Taxonomy" id="94130"/>
    <lineage>
        <taxon>Eukaryota</taxon>
        <taxon>Fungi</taxon>
        <taxon>Fungi incertae sedis</taxon>
        <taxon>Mucoromycota</taxon>
        <taxon>Glomeromycotina</taxon>
        <taxon>Glomeromycetes</taxon>
        <taxon>Glomerales</taxon>
        <taxon>Glomeraceae</taxon>
        <taxon>Rhizophagus</taxon>
    </lineage>
</organism>
<name>A0A2Z6QHE3_9GLOM</name>
<dbReference type="PANTHER" id="PTHR44329">
    <property type="entry name" value="SERINE/THREONINE-PROTEIN KINASE TNNI3K-RELATED"/>
    <property type="match status" value="1"/>
</dbReference>
<keyword evidence="4" id="KW-0418">Kinase</keyword>
<evidence type="ECO:0000313" key="4">
    <source>
        <dbReference type="EMBL" id="GES80283.1"/>
    </source>
</evidence>
<accession>A0A2Z6QHE3</accession>
<dbReference type="AlphaFoldDB" id="A0A2Z6QHE3"/>
<reference evidence="4" key="2">
    <citation type="submission" date="2019-10" db="EMBL/GenBank/DDBJ databases">
        <title>Conservation and host-specific expression of non-tandemly repeated heterogenous ribosome RNA gene in arbuscular mycorrhizal fungi.</title>
        <authorList>
            <person name="Maeda T."/>
            <person name="Kobayashi Y."/>
            <person name="Nakagawa T."/>
            <person name="Ezawa T."/>
            <person name="Yamaguchi K."/>
            <person name="Bino T."/>
            <person name="Nishimoto Y."/>
            <person name="Shigenobu S."/>
            <person name="Kawaguchi M."/>
        </authorList>
    </citation>
    <scope>NUCLEOTIDE SEQUENCE</scope>
    <source>
        <strain evidence="4">HR1</strain>
    </source>
</reference>
<reference evidence="3 5" key="1">
    <citation type="submission" date="2017-11" db="EMBL/GenBank/DDBJ databases">
        <title>The genome of Rhizophagus clarus HR1 reveals common genetic basis of auxotrophy among arbuscular mycorrhizal fungi.</title>
        <authorList>
            <person name="Kobayashi Y."/>
        </authorList>
    </citation>
    <scope>NUCLEOTIDE SEQUENCE [LARGE SCALE GENOMIC DNA]</scope>
    <source>
        <strain evidence="3 5">HR1</strain>
    </source>
</reference>
<proteinExistence type="predicted"/>
<dbReference type="Proteomes" id="UP000615446">
    <property type="component" value="Unassembled WGS sequence"/>
</dbReference>
<dbReference type="Pfam" id="PF07714">
    <property type="entry name" value="PK_Tyr_Ser-Thr"/>
    <property type="match status" value="1"/>
</dbReference>
<dbReference type="InterPro" id="IPR001245">
    <property type="entry name" value="Ser-Thr/Tyr_kinase_cat_dom"/>
</dbReference>
<dbReference type="PROSITE" id="PS50011">
    <property type="entry name" value="PROTEIN_KINASE_DOM"/>
    <property type="match status" value="1"/>
</dbReference>
<dbReference type="PROSITE" id="PS00107">
    <property type="entry name" value="PROTEIN_KINASE_ATP"/>
    <property type="match status" value="1"/>
</dbReference>
<keyword evidence="1" id="KW-0547">Nucleotide-binding</keyword>
<dbReference type="EMBL" id="BLAL01000048">
    <property type="protein sequence ID" value="GES80283.1"/>
    <property type="molecule type" value="Genomic_DNA"/>
</dbReference>
<feature type="binding site" evidence="1">
    <location>
        <position position="54"/>
    </location>
    <ligand>
        <name>ATP</name>
        <dbReference type="ChEBI" id="CHEBI:30616"/>
    </ligand>
</feature>
<dbReference type="GO" id="GO:0005524">
    <property type="term" value="F:ATP binding"/>
    <property type="evidence" value="ECO:0007669"/>
    <property type="project" value="UniProtKB-UniRule"/>
</dbReference>
<evidence type="ECO:0000259" key="2">
    <source>
        <dbReference type="PROSITE" id="PS50011"/>
    </source>
</evidence>
<dbReference type="InterPro" id="IPR051681">
    <property type="entry name" value="Ser/Thr_Kinases-Pseudokinases"/>
</dbReference>
<dbReference type="Gene3D" id="1.10.510.10">
    <property type="entry name" value="Transferase(Phosphotransferase) domain 1"/>
    <property type="match status" value="1"/>
</dbReference>
<protein>
    <submittedName>
        <fullName evidence="4">Kinase-like domain-containing protein</fullName>
    </submittedName>
</protein>
<dbReference type="GO" id="GO:0004674">
    <property type="term" value="F:protein serine/threonine kinase activity"/>
    <property type="evidence" value="ECO:0007669"/>
    <property type="project" value="TreeGrafter"/>
</dbReference>
<keyword evidence="5" id="KW-1185">Reference proteome</keyword>
<dbReference type="Proteomes" id="UP000247702">
    <property type="component" value="Unassembled WGS sequence"/>
</dbReference>
<dbReference type="OrthoDB" id="1668230at2759"/>
<dbReference type="InterPro" id="IPR011009">
    <property type="entry name" value="Kinase-like_dom_sf"/>
</dbReference>
<dbReference type="EMBL" id="BEXD01000095">
    <property type="protein sequence ID" value="GBB84214.1"/>
    <property type="molecule type" value="Genomic_DNA"/>
</dbReference>
<keyword evidence="1" id="KW-0067">ATP-binding</keyword>
<dbReference type="STRING" id="94130.A0A2Z6QHE3"/>
<dbReference type="SUPFAM" id="SSF56112">
    <property type="entry name" value="Protein kinase-like (PK-like)"/>
    <property type="match status" value="1"/>
</dbReference>
<dbReference type="PRINTS" id="PR00109">
    <property type="entry name" value="TYRKINASE"/>
</dbReference>
<sequence>MTSFNEWIDTKIKDGNIDYTEYSEFSDVEKIGEGGFGIVKSAKWKNYGIKIALKTLINNSSVDENSMNEFVKELKNLKQVSFHPNINGFFGITKEPLSNKYAMVLEFANQGDLRIYLRIHFNDLQWSDKIRMALDIVCGLKCLHFKHIIHRDLHAKNILVNNHKLMIADFGTSKQLSESTSGSNSAANGIGMIEYMEPQCFKNIKYKKTKKSDIYSLGVLLWEISSGRPPFLGYSRCALGTYISYNNREEPIDGTPPEYKQLYQKCWDDNPDLRPDIEKVYETLDQLKVKDSPHLQSSQSERNNISDCLNSTRSNCFTEEVSKNFDVDIEKLNLEDYIGNVTYDNLGINDTIVTILEDESEIFINAQNVMSDVVEVKFKNENNRKEICETALNGVLISGKTSHNSFNTKRSELKDVINNWQNRFPELRGELEGWKRDELATKFMRKEILIPLYRGKRIKCIFLKVYNKGEEEGKLRFVSISGDIQIKAKDRLFGKLPEIVKSHPEIIAALIISRSTGLKILWE</sequence>
<dbReference type="InterPro" id="IPR000719">
    <property type="entry name" value="Prot_kinase_dom"/>
</dbReference>
<evidence type="ECO:0000256" key="1">
    <source>
        <dbReference type="PROSITE-ProRule" id="PRU10141"/>
    </source>
</evidence>
<evidence type="ECO:0000313" key="3">
    <source>
        <dbReference type="EMBL" id="GBB84214.1"/>
    </source>
</evidence>
<evidence type="ECO:0000313" key="5">
    <source>
        <dbReference type="Proteomes" id="UP000247702"/>
    </source>
</evidence>
<feature type="domain" description="Protein kinase" evidence="2">
    <location>
        <begin position="25"/>
        <end position="295"/>
    </location>
</feature>
<dbReference type="InterPro" id="IPR017441">
    <property type="entry name" value="Protein_kinase_ATP_BS"/>
</dbReference>
<keyword evidence="4" id="KW-0808">Transferase</keyword>
<comment type="caution">
    <text evidence="3">The sequence shown here is derived from an EMBL/GenBank/DDBJ whole genome shotgun (WGS) entry which is preliminary data.</text>
</comment>